<feature type="region of interest" description="Disordered" evidence="1">
    <location>
        <begin position="62"/>
        <end position="97"/>
    </location>
</feature>
<reference evidence="2 3" key="1">
    <citation type="submission" date="2014-11" db="EMBL/GenBank/DDBJ databases">
        <authorList>
            <person name="Zhu J."/>
            <person name="Qi W."/>
            <person name="Song R."/>
        </authorList>
    </citation>
    <scope>NUCLEOTIDE SEQUENCE [LARGE SCALE GENOMIC DNA]</scope>
</reference>
<dbReference type="AlphaFoldDB" id="A0A0G4H7B7"/>
<feature type="compositionally biased region" description="Gly residues" evidence="1">
    <location>
        <begin position="85"/>
        <end position="94"/>
    </location>
</feature>
<feature type="region of interest" description="Disordered" evidence="1">
    <location>
        <begin position="154"/>
        <end position="267"/>
    </location>
</feature>
<dbReference type="InParanoid" id="A0A0G4H7B7"/>
<sequence length="342" mass="34051">MAPQAAPAQLDISSILGLSPAAAPPPAAALHGLSAETILQALGMGQQTQTASPAAVPIQPLVQSARADEPPAAKRPRVERRDEGGAGAGAGAGESGALHVVGRSEEASSVRGWNKGQLQQYYYQWYIINGYAHQDAIKSAAVHAGLALLDSVNRSTSNTTTTSPPPTAAAAAAPQPPHIIKPEPKPEQPTQAAPTPQPVEQQAPQPQQTQPPATQPAATPAPETMGKEQEALPVVETNTVIESASVGEVAPPTPAPAAGNDSLMNSTAAGPAPLATAAGPAPLVFAGGGGGQVSGGVVAGVPVYEDGPSVAAADNGGPGDDGDGGGEMAEQDAREDSGQQNM</sequence>
<feature type="compositionally biased region" description="Low complexity" evidence="1">
    <location>
        <begin position="188"/>
        <end position="224"/>
    </location>
</feature>
<name>A0A0G4H7B7_VITBC</name>
<evidence type="ECO:0000313" key="3">
    <source>
        <dbReference type="Proteomes" id="UP000041254"/>
    </source>
</evidence>
<dbReference type="VEuPathDB" id="CryptoDB:Vbra_10741"/>
<dbReference type="EMBL" id="CDMY01001040">
    <property type="protein sequence ID" value="CEM39540.1"/>
    <property type="molecule type" value="Genomic_DNA"/>
</dbReference>
<evidence type="ECO:0000256" key="1">
    <source>
        <dbReference type="SAM" id="MobiDB-lite"/>
    </source>
</evidence>
<evidence type="ECO:0000313" key="2">
    <source>
        <dbReference type="EMBL" id="CEM39540.1"/>
    </source>
</evidence>
<organism evidence="2 3">
    <name type="scientific">Vitrella brassicaformis (strain CCMP3155)</name>
    <dbReference type="NCBI Taxonomy" id="1169540"/>
    <lineage>
        <taxon>Eukaryota</taxon>
        <taxon>Sar</taxon>
        <taxon>Alveolata</taxon>
        <taxon>Colpodellida</taxon>
        <taxon>Vitrellaceae</taxon>
        <taxon>Vitrella</taxon>
    </lineage>
</organism>
<feature type="compositionally biased region" description="Basic and acidic residues" evidence="1">
    <location>
        <begin position="331"/>
        <end position="342"/>
    </location>
</feature>
<proteinExistence type="predicted"/>
<accession>A0A0G4H7B7</accession>
<protein>
    <submittedName>
        <fullName evidence="2">Uncharacterized protein</fullName>
    </submittedName>
</protein>
<feature type="compositionally biased region" description="Low complexity" evidence="1">
    <location>
        <begin position="155"/>
        <end position="173"/>
    </location>
</feature>
<dbReference type="Proteomes" id="UP000041254">
    <property type="component" value="Unassembled WGS sequence"/>
</dbReference>
<feature type="region of interest" description="Disordered" evidence="1">
    <location>
        <begin position="306"/>
        <end position="342"/>
    </location>
</feature>
<keyword evidence="3" id="KW-1185">Reference proteome</keyword>
<gene>
    <name evidence="2" type="ORF">Vbra_10741</name>
</gene>